<evidence type="ECO:0000313" key="1">
    <source>
        <dbReference type="EMBL" id="MXR00148.1"/>
    </source>
</evidence>
<name>A0A6B0SHG9_9CETA</name>
<protein>
    <submittedName>
        <fullName evidence="1">Uncharacterized protein</fullName>
    </submittedName>
</protein>
<dbReference type="EMBL" id="VBQZ03018353">
    <property type="protein sequence ID" value="MXR00148.1"/>
    <property type="molecule type" value="Genomic_DNA"/>
</dbReference>
<accession>A0A6B0SHG9</accession>
<gene>
    <name evidence="1" type="ORF">E5288_WYG011777</name>
</gene>
<sequence>MWSDGSLCRVKGTCGSGSAIVVVRTQSKGKLVRNGPFSSGSLARGFPGSGSASLGFLTCPKSGSSLGALDGASGAVAQWPWAPALCLGRR</sequence>
<keyword evidence="2" id="KW-1185">Reference proteome</keyword>
<proteinExistence type="predicted"/>
<dbReference type="AlphaFoldDB" id="A0A6B0SHG9"/>
<evidence type="ECO:0000313" key="2">
    <source>
        <dbReference type="Proteomes" id="UP000322234"/>
    </source>
</evidence>
<reference evidence="1" key="1">
    <citation type="submission" date="2019-10" db="EMBL/GenBank/DDBJ databases">
        <title>The sequence and de novo assembly of the wild yak genome.</title>
        <authorList>
            <person name="Liu Y."/>
        </authorList>
    </citation>
    <scope>NUCLEOTIDE SEQUENCE [LARGE SCALE GENOMIC DNA]</scope>
    <source>
        <strain evidence="1">WY2019</strain>
    </source>
</reference>
<organism evidence="1 2">
    <name type="scientific">Bos mutus</name>
    <name type="common">wild yak</name>
    <dbReference type="NCBI Taxonomy" id="72004"/>
    <lineage>
        <taxon>Eukaryota</taxon>
        <taxon>Metazoa</taxon>
        <taxon>Chordata</taxon>
        <taxon>Craniata</taxon>
        <taxon>Vertebrata</taxon>
        <taxon>Euteleostomi</taxon>
        <taxon>Mammalia</taxon>
        <taxon>Eutheria</taxon>
        <taxon>Laurasiatheria</taxon>
        <taxon>Artiodactyla</taxon>
        <taxon>Ruminantia</taxon>
        <taxon>Pecora</taxon>
        <taxon>Bovidae</taxon>
        <taxon>Bovinae</taxon>
        <taxon>Bos</taxon>
    </lineage>
</organism>
<comment type="caution">
    <text evidence="1">The sequence shown here is derived from an EMBL/GenBank/DDBJ whole genome shotgun (WGS) entry which is preliminary data.</text>
</comment>
<dbReference type="Proteomes" id="UP000322234">
    <property type="component" value="Unassembled WGS sequence"/>
</dbReference>